<dbReference type="EMBL" id="UYYA01003922">
    <property type="protein sequence ID" value="VDM57710.1"/>
    <property type="molecule type" value="Genomic_DNA"/>
</dbReference>
<evidence type="ECO:0000313" key="15">
    <source>
        <dbReference type="WBParaSite" id="ACOC_0000612401-mRNA-1"/>
    </source>
</evidence>
<dbReference type="Pfam" id="PF04695">
    <property type="entry name" value="Pex14_N"/>
    <property type="match status" value="1"/>
</dbReference>
<evidence type="ECO:0000313" key="14">
    <source>
        <dbReference type="Proteomes" id="UP000267027"/>
    </source>
</evidence>
<feature type="coiled-coil region" evidence="11">
    <location>
        <begin position="99"/>
        <end position="126"/>
    </location>
</feature>
<dbReference type="STRING" id="334426.A0A0R3PMJ6"/>
<organism evidence="15">
    <name type="scientific">Angiostrongylus costaricensis</name>
    <name type="common">Nematode worm</name>
    <dbReference type="NCBI Taxonomy" id="334426"/>
    <lineage>
        <taxon>Eukaryota</taxon>
        <taxon>Metazoa</taxon>
        <taxon>Ecdysozoa</taxon>
        <taxon>Nematoda</taxon>
        <taxon>Chromadorea</taxon>
        <taxon>Rhabditida</taxon>
        <taxon>Rhabditina</taxon>
        <taxon>Rhabditomorpha</taxon>
        <taxon>Strongyloidea</taxon>
        <taxon>Metastrongylidae</taxon>
        <taxon>Angiostrongylus</taxon>
    </lineage>
</organism>
<evidence type="ECO:0000259" key="12">
    <source>
        <dbReference type="Pfam" id="PF04695"/>
    </source>
</evidence>
<comment type="subcellular location">
    <subcellularLocation>
        <location evidence="9 10">Peroxisome membrane</location>
    </subcellularLocation>
</comment>
<dbReference type="AlphaFoldDB" id="A0A0R3PMJ6"/>
<comment type="similarity">
    <text evidence="1 10">Belongs to the peroxin-14 family.</text>
</comment>
<sequence length="231" mass="25514">MGDETANRPDMVEAARKFMLTPKVRDTSYEEQRVFLLSKGVTESEIAEARSCYEGQMNAQSSLSRFMSIIQTASIFGCVSYAGYRFLRSFILPRFFDIADPATEEVRQLQMQVNELQNSIKFVLDSISQSTSVLLSQQQEVNRALLTVGQRDTDISRVEDGISTIKSLLLSHNNFAPILAPSAKTAELPCWQQVESSSALTASSGYSTPPANGVEAIEELCGDKKVAEVHN</sequence>
<dbReference type="GO" id="GO:0005102">
    <property type="term" value="F:signaling receptor binding"/>
    <property type="evidence" value="ECO:0007669"/>
    <property type="project" value="TreeGrafter"/>
</dbReference>
<dbReference type="InterPro" id="IPR006785">
    <property type="entry name" value="Pex14_N"/>
</dbReference>
<feature type="domain" description="Peroxisome membrane anchor protein Pex14p N-terminal" evidence="12">
    <location>
        <begin position="8"/>
        <end position="49"/>
    </location>
</feature>
<evidence type="ECO:0000256" key="9">
    <source>
        <dbReference type="ARBA" id="ARBA00046271"/>
    </source>
</evidence>
<dbReference type="WBParaSite" id="ACOC_0000612401-mRNA-1">
    <property type="protein sequence ID" value="ACOC_0000612401-mRNA-1"/>
    <property type="gene ID" value="ACOC_0000612401"/>
</dbReference>
<dbReference type="InterPro" id="IPR036388">
    <property type="entry name" value="WH-like_DNA-bd_sf"/>
</dbReference>
<evidence type="ECO:0000256" key="5">
    <source>
        <dbReference type="ARBA" id="ARBA00023136"/>
    </source>
</evidence>
<name>A0A0R3PMJ6_ANGCS</name>
<evidence type="ECO:0000256" key="6">
    <source>
        <dbReference type="ARBA" id="ARBA00023140"/>
    </source>
</evidence>
<keyword evidence="3 10" id="KW-0653">Protein transport</keyword>
<dbReference type="Proteomes" id="UP000267027">
    <property type="component" value="Unassembled WGS sequence"/>
</dbReference>
<dbReference type="Gene3D" id="1.10.10.10">
    <property type="entry name" value="Winged helix-like DNA-binding domain superfamily/Winged helix DNA-binding domain"/>
    <property type="match status" value="1"/>
</dbReference>
<evidence type="ECO:0000256" key="4">
    <source>
        <dbReference type="ARBA" id="ARBA00023010"/>
    </source>
</evidence>
<proteinExistence type="inferred from homology"/>
<reference evidence="13 14" key="2">
    <citation type="submission" date="2018-11" db="EMBL/GenBank/DDBJ databases">
        <authorList>
            <consortium name="Pathogen Informatics"/>
        </authorList>
    </citation>
    <scope>NUCLEOTIDE SEQUENCE [LARGE SCALE GENOMIC DNA]</scope>
    <source>
        <strain evidence="13 14">Costa Rica</strain>
    </source>
</reference>
<dbReference type="InterPro" id="IPR025655">
    <property type="entry name" value="PEX14"/>
</dbReference>
<evidence type="ECO:0000256" key="2">
    <source>
        <dbReference type="ARBA" id="ARBA00022448"/>
    </source>
</evidence>
<comment type="function">
    <text evidence="10">Component of the PEX13-PEX14 docking complex, a translocon channel that specifically mediates the import of peroxisomal cargo proteins bound to PEX5 receptor. The PEX13-PEX14 docking complex forms a large import pore which can be opened to a diameter of about 9 nm. Mechanistically, PEX5 receptor along with cargo proteins associates with the PEX14 subunit of the PEX13-PEX14 docking complex in the cytosol, leading to the insertion of the receptor into the organelle membrane with the concomitant translocation of the cargo into the peroxisome matrix.</text>
</comment>
<dbReference type="GO" id="GO:0016560">
    <property type="term" value="P:protein import into peroxisome matrix, docking"/>
    <property type="evidence" value="ECO:0007669"/>
    <property type="project" value="UniProtKB-UniRule"/>
</dbReference>
<dbReference type="OrthoDB" id="441517at2759"/>
<accession>A0A0R3PMJ6</accession>
<evidence type="ECO:0000256" key="8">
    <source>
        <dbReference type="ARBA" id="ARBA00029691"/>
    </source>
</evidence>
<reference evidence="15" key="1">
    <citation type="submission" date="2017-02" db="UniProtKB">
        <authorList>
            <consortium name="WormBaseParasite"/>
        </authorList>
    </citation>
    <scope>IDENTIFICATION</scope>
</reference>
<dbReference type="GO" id="GO:0005778">
    <property type="term" value="C:peroxisomal membrane"/>
    <property type="evidence" value="ECO:0007669"/>
    <property type="project" value="UniProtKB-SubCell"/>
</dbReference>
<dbReference type="GO" id="GO:1990429">
    <property type="term" value="C:peroxisomal importomer complex"/>
    <property type="evidence" value="ECO:0007669"/>
    <property type="project" value="TreeGrafter"/>
</dbReference>
<protein>
    <recommendedName>
        <fullName evidence="7 10">Peroxisomal membrane protein PEX14</fullName>
    </recommendedName>
    <alternativeName>
        <fullName evidence="8 10">Peroxin-14</fullName>
    </alternativeName>
</protein>
<evidence type="ECO:0000313" key="13">
    <source>
        <dbReference type="EMBL" id="VDM57710.1"/>
    </source>
</evidence>
<evidence type="ECO:0000256" key="1">
    <source>
        <dbReference type="ARBA" id="ARBA00005443"/>
    </source>
</evidence>
<keyword evidence="11" id="KW-0175">Coiled coil</keyword>
<keyword evidence="5 10" id="KW-0472">Membrane</keyword>
<keyword evidence="6 10" id="KW-0576">Peroxisome</keyword>
<evidence type="ECO:0000256" key="3">
    <source>
        <dbReference type="ARBA" id="ARBA00022927"/>
    </source>
</evidence>
<dbReference type="PANTHER" id="PTHR23058">
    <property type="entry name" value="PEROXISOMAL MEMBRANE PROTEIN PEX14"/>
    <property type="match status" value="1"/>
</dbReference>
<keyword evidence="2 10" id="KW-0813">Transport</keyword>
<dbReference type="PANTHER" id="PTHR23058:SF0">
    <property type="entry name" value="PEROXISOMAL MEMBRANE PROTEIN PEX14"/>
    <property type="match status" value="1"/>
</dbReference>
<gene>
    <name evidence="13" type="ORF">ACOC_LOCUS6125</name>
</gene>
<evidence type="ECO:0000256" key="7">
    <source>
        <dbReference type="ARBA" id="ARBA00029502"/>
    </source>
</evidence>
<evidence type="ECO:0000256" key="10">
    <source>
        <dbReference type="RuleBase" id="RU367032"/>
    </source>
</evidence>
<keyword evidence="14" id="KW-1185">Reference proteome</keyword>
<evidence type="ECO:0000256" key="11">
    <source>
        <dbReference type="SAM" id="Coils"/>
    </source>
</evidence>
<dbReference type="OMA" id="AARKFML"/>
<keyword evidence="4" id="KW-0811">Translocation</keyword>